<gene>
    <name evidence="9" type="ORF">JL811_00940</name>
</gene>
<feature type="transmembrane region" description="Helical" evidence="7">
    <location>
        <begin position="125"/>
        <end position="147"/>
    </location>
</feature>
<comment type="caution">
    <text evidence="9">The sequence shown here is derived from an EMBL/GenBank/DDBJ whole genome shotgun (WGS) entry which is preliminary data.</text>
</comment>
<keyword evidence="5 7" id="KW-1133">Transmembrane helix</keyword>
<feature type="transmembrane region" description="Helical" evidence="7">
    <location>
        <begin position="53"/>
        <end position="71"/>
    </location>
</feature>
<feature type="transmembrane region" description="Helical" evidence="7">
    <location>
        <begin position="83"/>
        <end position="105"/>
    </location>
</feature>
<evidence type="ECO:0000313" key="9">
    <source>
        <dbReference type="EMBL" id="MBL4915772.1"/>
    </source>
</evidence>
<comment type="subcellular location">
    <subcellularLocation>
        <location evidence="1 7">Cell membrane</location>
        <topology evidence="1 7">Multi-pass membrane protein</topology>
    </subcellularLocation>
</comment>
<dbReference type="RefSeq" id="WP_202686346.1">
    <property type="nucleotide sequence ID" value="NZ_JAESVN010000001.1"/>
</dbReference>
<dbReference type="Pfam" id="PF00528">
    <property type="entry name" value="BPD_transp_1"/>
    <property type="match status" value="1"/>
</dbReference>
<organism evidence="9 10">
    <name type="scientific">Szabonella alba</name>
    <dbReference type="NCBI Taxonomy" id="2804194"/>
    <lineage>
        <taxon>Bacteria</taxon>
        <taxon>Pseudomonadati</taxon>
        <taxon>Pseudomonadota</taxon>
        <taxon>Alphaproteobacteria</taxon>
        <taxon>Rhodobacterales</taxon>
        <taxon>Paracoccaceae</taxon>
        <taxon>Szabonella</taxon>
    </lineage>
</organism>
<feature type="transmembrane region" description="Helical" evidence="7">
    <location>
        <begin position="351"/>
        <end position="375"/>
    </location>
</feature>
<feature type="transmembrane region" description="Helical" evidence="7">
    <location>
        <begin position="230"/>
        <end position="253"/>
    </location>
</feature>
<dbReference type="EMBL" id="JAESVN010000001">
    <property type="protein sequence ID" value="MBL4915772.1"/>
    <property type="molecule type" value="Genomic_DNA"/>
</dbReference>
<feature type="transmembrane region" description="Helical" evidence="7">
    <location>
        <begin position="440"/>
        <end position="462"/>
    </location>
</feature>
<dbReference type="AlphaFoldDB" id="A0A8K0V5F5"/>
<keyword evidence="10" id="KW-1185">Reference proteome</keyword>
<dbReference type="InterPro" id="IPR000515">
    <property type="entry name" value="MetI-like"/>
</dbReference>
<dbReference type="InterPro" id="IPR035906">
    <property type="entry name" value="MetI-like_sf"/>
</dbReference>
<evidence type="ECO:0000313" key="10">
    <source>
        <dbReference type="Proteomes" id="UP000648908"/>
    </source>
</evidence>
<evidence type="ECO:0000256" key="2">
    <source>
        <dbReference type="ARBA" id="ARBA00022448"/>
    </source>
</evidence>
<name>A0A8K0V5F5_9RHOB</name>
<feature type="domain" description="ABC transmembrane type-1" evidence="8">
    <location>
        <begin position="316"/>
        <end position="503"/>
    </location>
</feature>
<feature type="transmembrane region" description="Helical" evidence="7">
    <location>
        <begin position="274"/>
        <end position="299"/>
    </location>
</feature>
<dbReference type="Proteomes" id="UP000648908">
    <property type="component" value="Unassembled WGS sequence"/>
</dbReference>
<dbReference type="Gene3D" id="1.10.3720.10">
    <property type="entry name" value="MetI-like"/>
    <property type="match status" value="2"/>
</dbReference>
<proteinExistence type="inferred from homology"/>
<dbReference type="SUPFAM" id="SSF161098">
    <property type="entry name" value="MetI-like"/>
    <property type="match status" value="2"/>
</dbReference>
<protein>
    <submittedName>
        <fullName evidence="9">ABC transporter permease subunit</fullName>
    </submittedName>
</protein>
<dbReference type="GO" id="GO:0005886">
    <property type="term" value="C:plasma membrane"/>
    <property type="evidence" value="ECO:0007669"/>
    <property type="project" value="UniProtKB-SubCell"/>
</dbReference>
<comment type="similarity">
    <text evidence="7">Belongs to the binding-protein-dependent transport system permease family.</text>
</comment>
<evidence type="ECO:0000256" key="6">
    <source>
        <dbReference type="ARBA" id="ARBA00023136"/>
    </source>
</evidence>
<reference evidence="9" key="1">
    <citation type="submission" date="2021-01" db="EMBL/GenBank/DDBJ databases">
        <title>Tabrizicola alba sp. nov. a motile alkaliphilic bacterium isolated from a soda lake.</title>
        <authorList>
            <person name="Szuroczki S."/>
            <person name="Abbaszade G."/>
            <person name="Schumann P."/>
            <person name="Toth E."/>
        </authorList>
    </citation>
    <scope>NUCLEOTIDE SEQUENCE</scope>
    <source>
        <strain evidence="9">DMG-N-6</strain>
    </source>
</reference>
<accession>A0A8K0V5F5</accession>
<dbReference type="PANTHER" id="PTHR30183">
    <property type="entry name" value="MOLYBDENUM TRANSPORT SYSTEM PERMEASE PROTEIN MODB"/>
    <property type="match status" value="1"/>
</dbReference>
<keyword evidence="2 7" id="KW-0813">Transport</keyword>
<feature type="transmembrane region" description="Helical" evidence="7">
    <location>
        <begin position="381"/>
        <end position="403"/>
    </location>
</feature>
<evidence type="ECO:0000259" key="8">
    <source>
        <dbReference type="PROSITE" id="PS50928"/>
    </source>
</evidence>
<keyword evidence="3" id="KW-1003">Cell membrane</keyword>
<evidence type="ECO:0000256" key="3">
    <source>
        <dbReference type="ARBA" id="ARBA00022475"/>
    </source>
</evidence>
<feature type="domain" description="ABC transmembrane type-1" evidence="8">
    <location>
        <begin position="45"/>
        <end position="249"/>
    </location>
</feature>
<feature type="transmembrane region" description="Helical" evidence="7">
    <location>
        <begin position="182"/>
        <end position="203"/>
    </location>
</feature>
<keyword evidence="4 7" id="KW-0812">Transmembrane</keyword>
<evidence type="ECO:0000256" key="1">
    <source>
        <dbReference type="ARBA" id="ARBA00004651"/>
    </source>
</evidence>
<dbReference type="GO" id="GO:0055085">
    <property type="term" value="P:transmembrane transport"/>
    <property type="evidence" value="ECO:0007669"/>
    <property type="project" value="InterPro"/>
</dbReference>
<dbReference type="PROSITE" id="PS50928">
    <property type="entry name" value="ABC_TM1"/>
    <property type="match status" value="2"/>
</dbReference>
<feature type="transmembrane region" description="Helical" evidence="7">
    <location>
        <begin position="482"/>
        <end position="503"/>
    </location>
</feature>
<keyword evidence="6 7" id="KW-0472">Membrane</keyword>
<evidence type="ECO:0000256" key="5">
    <source>
        <dbReference type="ARBA" id="ARBA00022989"/>
    </source>
</evidence>
<sequence length="513" mass="53530">MAGRAVTLIAAALAAAILLLLAAPLLALGLRLGAFSLGPADLAAIRFTVTQAALSALVSVLLAVPVARALARRRFRGRETLVTLLGAPFLLPTIVAVLGLIAVFGRAGWFSQILALAGLPPVPLYGLQGVVLAHVFFNLPLAVRLLLQGWQAIPAERFRLAASLGFGARDLFRHIEWPMLRAVLPGAALVIFTICLSSFAVALTMGGGPSATTVELAIYQALRFEFDLPAAARLALVQFLLCAAAFALAGRIARPEGFGAGLGRTGAPPAPGGIVRVLDAVVILLAAGFLLLPLAAVLLRGLPGLASLPPQVWQAALRSIVVALCSTALTMAVALPLALAAARPGRVWPGLAATLPLASSSLVLGTGLFLIALPLVRPADLALPVTMLVNALLALPFAFRILAADARRLDEDHARLARSLDMPGLARLRYLILPRLARPAGFAAGIAAAFSMGDLGVIALFATERELTLPLMVQQLMGSFRTQTAASAALLLVVLSFGLFWIFDRWGRHHAAA</sequence>
<feature type="transmembrane region" description="Helical" evidence="7">
    <location>
        <begin position="319"/>
        <end position="339"/>
    </location>
</feature>
<evidence type="ECO:0000256" key="7">
    <source>
        <dbReference type="RuleBase" id="RU363032"/>
    </source>
</evidence>
<evidence type="ECO:0000256" key="4">
    <source>
        <dbReference type="ARBA" id="ARBA00022692"/>
    </source>
</evidence>
<dbReference type="CDD" id="cd06261">
    <property type="entry name" value="TM_PBP2"/>
    <property type="match status" value="1"/>
</dbReference>
<dbReference type="PANTHER" id="PTHR30183:SF9">
    <property type="entry name" value="THIAMINE TRANSPORT SYSTEM PERMEASE PROTEIN THIP"/>
    <property type="match status" value="1"/>
</dbReference>